<organism evidence="1 2">
    <name type="scientific">Paeniglutamicibacter cryotolerans</name>
    <dbReference type="NCBI Taxonomy" id="670079"/>
    <lineage>
        <taxon>Bacteria</taxon>
        <taxon>Bacillati</taxon>
        <taxon>Actinomycetota</taxon>
        <taxon>Actinomycetes</taxon>
        <taxon>Micrococcales</taxon>
        <taxon>Micrococcaceae</taxon>
        <taxon>Paeniglutamicibacter</taxon>
    </lineage>
</organism>
<dbReference type="AlphaFoldDB" id="A0A839QIE8"/>
<dbReference type="RefSeq" id="WP_281369513.1">
    <property type="nucleotide sequence ID" value="NZ_BAABGK010000042.1"/>
</dbReference>
<gene>
    <name evidence="1" type="ORF">E9229_002150</name>
</gene>
<keyword evidence="2" id="KW-1185">Reference proteome</keyword>
<accession>A0A839QIE8</accession>
<dbReference type="Proteomes" id="UP000523000">
    <property type="component" value="Unassembled WGS sequence"/>
</dbReference>
<name>A0A839QIE8_9MICC</name>
<evidence type="ECO:0000313" key="1">
    <source>
        <dbReference type="EMBL" id="MBB2995959.1"/>
    </source>
</evidence>
<comment type="caution">
    <text evidence="1">The sequence shown here is derived from an EMBL/GenBank/DDBJ whole genome shotgun (WGS) entry which is preliminary data.</text>
</comment>
<sequence length="44" mass="4983">MTHANFALVSVNITPHMKEVPGTDYRTLMFLPLSHVLARSVQQM</sequence>
<protein>
    <submittedName>
        <fullName evidence="1">Long-subunit acyl-CoA synthetase (AMP-forming)</fullName>
    </submittedName>
</protein>
<reference evidence="1 2" key="1">
    <citation type="submission" date="2020-08" db="EMBL/GenBank/DDBJ databases">
        <title>Sequencing the genomes of 1000 actinobacteria strains.</title>
        <authorList>
            <person name="Klenk H.-P."/>
        </authorList>
    </citation>
    <scope>NUCLEOTIDE SEQUENCE [LARGE SCALE GENOMIC DNA]</scope>
    <source>
        <strain evidence="1 2">DSM 22826</strain>
    </source>
</reference>
<proteinExistence type="predicted"/>
<evidence type="ECO:0000313" key="2">
    <source>
        <dbReference type="Proteomes" id="UP000523000"/>
    </source>
</evidence>
<dbReference type="EMBL" id="JACHVS010000001">
    <property type="protein sequence ID" value="MBB2995959.1"/>
    <property type="molecule type" value="Genomic_DNA"/>
</dbReference>